<evidence type="ECO:0000256" key="12">
    <source>
        <dbReference type="ARBA" id="ARBA00023012"/>
    </source>
</evidence>
<dbReference type="SUPFAM" id="SSF103190">
    <property type="entry name" value="Sensory domain-like"/>
    <property type="match status" value="1"/>
</dbReference>
<dbReference type="Pfam" id="PF08448">
    <property type="entry name" value="PAS_4"/>
    <property type="match status" value="1"/>
</dbReference>
<dbReference type="eggNOG" id="COG5002">
    <property type="taxonomic scope" value="Bacteria"/>
</dbReference>
<dbReference type="SMART" id="SM00387">
    <property type="entry name" value="HATPase_c"/>
    <property type="match status" value="1"/>
</dbReference>
<dbReference type="SUPFAM" id="SSF55785">
    <property type="entry name" value="PYP-like sensor domain (PAS domain)"/>
    <property type="match status" value="2"/>
</dbReference>
<keyword evidence="7" id="KW-0812">Transmembrane</keyword>
<sequence>MKLSTRMALAMVALVLVTTGVLALLTYYNVISLVLPRALDRLQVHSRVAATMLDASVQGIRADALSAQASPALRSLGPTRVEGLDPDHRETGADLRARIENRFVADLAAKPEYALIRIIGTADGGMELVRVDRLGPDGAIRIVPTSGLTRRGDRAYFKEGVQLPPNYVHISKVELNKNDKGLEVPHAPTIRASAPLYGSDGKAFAVLVINFNLGPALERVRASLTGGREAFVINEAGDYLVHPADPSKEFGFDLGERHRIQDDFPDFEPMLKADRSEPRVMTRRDGARYGLGWEWVRLAGGPRVAVVEVRSYGVLTSVGSAVSNSTLIGGGAAMLCAILMAIAMARSLSRPLVQITRAVEGFGRGELIRVKPGGGTEIAALAQTFLNMTAEAQRKSAALSDEIAARTHVAEMLNNTLTNMADPVVIADAGGSVVLTNVAAAKLFGQPIDIGNPQAYRSFERFCPDGVTPLPFEQSPLLRAFRGEVVENFEFSARPLGSDRMSYLVANGRPLRNEAGKLQGAVMVYHDITQTKTAEHELRESERMAHAIIDTALDAFVQIDRTGAITEWSPHAETMFGWPRNEALGRHMADLIFCSEQIGELAVRYRNFIESIERGGSGYRIEIEAVRRNGTPIQVEVSMTALSRNDGYVLNAFFRDLTDKTIAEQQLRQAQKMESIGQLTGGIAHDFNNMLTVITGTIDILAASVADRPECAAITRLISEAADRGAELTRHLLAFARKQPLEPCETDPNVVLSELQILLRPTLGEHIEIRESLQDGVWPIFVDRGQLEAALVNLAVNARDAMPEGGTLTLETRNTMIDQDFVRRYGEGEPGQYVMITVTDTGCGIAEAIRVRVFDPFFTTKEVGKGTGLGLSMVYGFIKQSGGHITLYSEVGHGTAFRIYLPRAKSEARQPDSDPEPSGTELGGSETILVVEDDTMVRNYVIAQLKALGYHTVAAANAAAALELCSQGVAFDLLFTDIVMPGKMNGVQLAIAMAKRRDFLKVLYTSGYSENAVIHNNRLDPNILLLTKPYRRSELARMIRLALTSEPFQPEHIPAAASSP</sequence>
<dbReference type="Gene3D" id="1.10.287.130">
    <property type="match status" value="1"/>
</dbReference>
<comment type="catalytic activity">
    <reaction evidence="1">
        <text>ATP + protein L-histidine = ADP + protein N-phospho-L-histidine.</text>
        <dbReference type="EC" id="2.7.13.3"/>
    </reaction>
</comment>
<dbReference type="HOGENOM" id="CLU_000445_114_12_5"/>
<keyword evidence="11" id="KW-0472">Membrane</keyword>
<feature type="domain" description="Response regulatory" evidence="16">
    <location>
        <begin position="927"/>
        <end position="1043"/>
    </location>
</feature>
<keyword evidence="4" id="KW-1003">Cell membrane</keyword>
<keyword evidence="5 13" id="KW-0597">Phosphoprotein</keyword>
<gene>
    <name evidence="20" type="ordered locus">RPE_0130</name>
</gene>
<feature type="domain" description="HAMP" evidence="19">
    <location>
        <begin position="346"/>
        <end position="397"/>
    </location>
</feature>
<evidence type="ECO:0000256" key="6">
    <source>
        <dbReference type="ARBA" id="ARBA00022679"/>
    </source>
</evidence>
<evidence type="ECO:0000256" key="8">
    <source>
        <dbReference type="ARBA" id="ARBA00022741"/>
    </source>
</evidence>
<dbReference type="SUPFAM" id="SSF55874">
    <property type="entry name" value="ATPase domain of HSP90 chaperone/DNA topoisomerase II/histidine kinase"/>
    <property type="match status" value="1"/>
</dbReference>
<dbReference type="InterPro" id="IPR013656">
    <property type="entry name" value="PAS_4"/>
</dbReference>
<dbReference type="InterPro" id="IPR011006">
    <property type="entry name" value="CheY-like_superfamily"/>
</dbReference>
<dbReference type="InterPro" id="IPR003661">
    <property type="entry name" value="HisK_dim/P_dom"/>
</dbReference>
<dbReference type="InterPro" id="IPR005467">
    <property type="entry name" value="His_kinase_dom"/>
</dbReference>
<dbReference type="GO" id="GO:0005886">
    <property type="term" value="C:plasma membrane"/>
    <property type="evidence" value="ECO:0007669"/>
    <property type="project" value="UniProtKB-SubCell"/>
</dbReference>
<dbReference type="Gene3D" id="3.30.450.20">
    <property type="entry name" value="PAS domain"/>
    <property type="match status" value="3"/>
</dbReference>
<feature type="domain" description="PAC" evidence="18">
    <location>
        <begin position="619"/>
        <end position="669"/>
    </location>
</feature>
<feature type="domain" description="Histidine kinase" evidence="15">
    <location>
        <begin position="682"/>
        <end position="905"/>
    </location>
</feature>
<dbReference type="EC" id="2.7.13.3" evidence="3"/>
<dbReference type="InterPro" id="IPR003594">
    <property type="entry name" value="HATPase_dom"/>
</dbReference>
<dbReference type="Gene3D" id="3.30.565.10">
    <property type="entry name" value="Histidine kinase-like ATPase, C-terminal domain"/>
    <property type="match status" value="1"/>
</dbReference>
<dbReference type="InterPro" id="IPR036097">
    <property type="entry name" value="HisK_dim/P_sf"/>
</dbReference>
<evidence type="ECO:0000313" key="20">
    <source>
        <dbReference type="EMBL" id="ABJ04091.1"/>
    </source>
</evidence>
<name>Q07VE3_RHOP5</name>
<keyword evidence="8" id="KW-0547">Nucleotide-binding</keyword>
<dbReference type="SMART" id="SM00448">
    <property type="entry name" value="REC"/>
    <property type="match status" value="1"/>
</dbReference>
<dbReference type="InterPro" id="IPR013767">
    <property type="entry name" value="PAS_fold"/>
</dbReference>
<dbReference type="InterPro" id="IPR000014">
    <property type="entry name" value="PAS"/>
</dbReference>
<dbReference type="PROSITE" id="PS50885">
    <property type="entry name" value="HAMP"/>
    <property type="match status" value="1"/>
</dbReference>
<feature type="domain" description="PAC" evidence="18">
    <location>
        <begin position="487"/>
        <end position="540"/>
    </location>
</feature>
<evidence type="ECO:0000259" key="16">
    <source>
        <dbReference type="PROSITE" id="PS50110"/>
    </source>
</evidence>
<keyword evidence="10" id="KW-0067">ATP-binding</keyword>
<dbReference type="SMART" id="SM00091">
    <property type="entry name" value="PAS"/>
    <property type="match status" value="2"/>
</dbReference>
<dbReference type="InterPro" id="IPR001789">
    <property type="entry name" value="Sig_transdc_resp-reg_receiver"/>
</dbReference>
<evidence type="ECO:0000256" key="11">
    <source>
        <dbReference type="ARBA" id="ARBA00022989"/>
    </source>
</evidence>
<evidence type="ECO:0000256" key="4">
    <source>
        <dbReference type="ARBA" id="ARBA00022475"/>
    </source>
</evidence>
<dbReference type="PRINTS" id="PR00344">
    <property type="entry name" value="BCTRLSENSOR"/>
</dbReference>
<keyword evidence="9 20" id="KW-0418">Kinase</keyword>
<dbReference type="AlphaFoldDB" id="Q07VE3"/>
<dbReference type="OrthoDB" id="9796100at2"/>
<evidence type="ECO:0000259" key="19">
    <source>
        <dbReference type="PROSITE" id="PS50885"/>
    </source>
</evidence>
<feature type="domain" description="PAS" evidence="17">
    <location>
        <begin position="409"/>
        <end position="445"/>
    </location>
</feature>
<dbReference type="PANTHER" id="PTHR43065:SF49">
    <property type="entry name" value="HISTIDINE KINASE"/>
    <property type="match status" value="1"/>
</dbReference>
<comment type="subcellular location">
    <subcellularLocation>
        <location evidence="2">Cell membrane</location>
        <topology evidence="2">Multi-pass membrane protein</topology>
    </subcellularLocation>
</comment>
<accession>Q07VE3</accession>
<dbReference type="InterPro" id="IPR048760">
    <property type="entry name" value="VP0354-like_sensor_dom"/>
</dbReference>
<dbReference type="eggNOG" id="COG4191">
    <property type="taxonomic scope" value="Bacteria"/>
</dbReference>
<protein>
    <recommendedName>
        <fullName evidence="3">histidine kinase</fullName>
        <ecNumber evidence="3">2.7.13.3</ecNumber>
    </recommendedName>
</protein>
<dbReference type="InterPro" id="IPR029151">
    <property type="entry name" value="Sensor-like_sf"/>
</dbReference>
<dbReference type="EMBL" id="CP000463">
    <property type="protein sequence ID" value="ABJ04091.1"/>
    <property type="molecule type" value="Genomic_DNA"/>
</dbReference>
<organism evidence="20">
    <name type="scientific">Rhodopseudomonas palustris (strain BisA53)</name>
    <dbReference type="NCBI Taxonomy" id="316055"/>
    <lineage>
        <taxon>Bacteria</taxon>
        <taxon>Pseudomonadati</taxon>
        <taxon>Pseudomonadota</taxon>
        <taxon>Alphaproteobacteria</taxon>
        <taxon>Hyphomicrobiales</taxon>
        <taxon>Nitrobacteraceae</taxon>
        <taxon>Rhodopseudomonas</taxon>
    </lineage>
</organism>
<dbReference type="Pfam" id="PF00072">
    <property type="entry name" value="Response_reg"/>
    <property type="match status" value="1"/>
</dbReference>
<dbReference type="InterPro" id="IPR000700">
    <property type="entry name" value="PAS-assoc_C"/>
</dbReference>
<dbReference type="GO" id="GO:0005524">
    <property type="term" value="F:ATP binding"/>
    <property type="evidence" value="ECO:0007669"/>
    <property type="project" value="UniProtKB-KW"/>
</dbReference>
<feature type="domain" description="PAS" evidence="17">
    <location>
        <begin position="541"/>
        <end position="592"/>
    </location>
</feature>
<keyword evidence="12" id="KW-0902">Two-component regulatory system</keyword>
<dbReference type="PROSITE" id="PS50112">
    <property type="entry name" value="PAS"/>
    <property type="match status" value="2"/>
</dbReference>
<dbReference type="PROSITE" id="PS50113">
    <property type="entry name" value="PAC"/>
    <property type="match status" value="2"/>
</dbReference>
<dbReference type="Gene3D" id="6.10.340.10">
    <property type="match status" value="1"/>
</dbReference>
<dbReference type="SUPFAM" id="SSF47384">
    <property type="entry name" value="Homodimeric domain of signal transducing histidine kinase"/>
    <property type="match status" value="1"/>
</dbReference>
<feature type="region of interest" description="Disordered" evidence="14">
    <location>
        <begin position="905"/>
        <end position="925"/>
    </location>
</feature>
<dbReference type="NCBIfam" id="TIGR00229">
    <property type="entry name" value="sensory_box"/>
    <property type="match status" value="1"/>
</dbReference>
<keyword evidence="6 20" id="KW-0808">Transferase</keyword>
<evidence type="ECO:0000256" key="10">
    <source>
        <dbReference type="ARBA" id="ARBA00022840"/>
    </source>
</evidence>
<dbReference type="InterPro" id="IPR035965">
    <property type="entry name" value="PAS-like_dom_sf"/>
</dbReference>
<evidence type="ECO:0000256" key="2">
    <source>
        <dbReference type="ARBA" id="ARBA00004651"/>
    </source>
</evidence>
<keyword evidence="11" id="KW-1133">Transmembrane helix</keyword>
<dbReference type="Gene3D" id="3.40.50.2300">
    <property type="match status" value="1"/>
</dbReference>
<dbReference type="GO" id="GO:0006355">
    <property type="term" value="P:regulation of DNA-templated transcription"/>
    <property type="evidence" value="ECO:0007669"/>
    <property type="project" value="InterPro"/>
</dbReference>
<evidence type="ECO:0000256" key="14">
    <source>
        <dbReference type="SAM" id="MobiDB-lite"/>
    </source>
</evidence>
<dbReference type="KEGG" id="rpe:RPE_0130"/>
<dbReference type="PROSITE" id="PS50110">
    <property type="entry name" value="RESPONSE_REGULATORY"/>
    <property type="match status" value="1"/>
</dbReference>
<evidence type="ECO:0000256" key="7">
    <source>
        <dbReference type="ARBA" id="ARBA00022692"/>
    </source>
</evidence>
<feature type="modified residue" description="4-aspartylphosphate" evidence="13">
    <location>
        <position position="977"/>
    </location>
</feature>
<dbReference type="STRING" id="316055.RPE_0130"/>
<dbReference type="CDD" id="cd00082">
    <property type="entry name" value="HisKA"/>
    <property type="match status" value="1"/>
</dbReference>
<dbReference type="InterPro" id="IPR036890">
    <property type="entry name" value="HATPase_C_sf"/>
</dbReference>
<evidence type="ECO:0000259" key="15">
    <source>
        <dbReference type="PROSITE" id="PS50109"/>
    </source>
</evidence>
<dbReference type="Pfam" id="PF02518">
    <property type="entry name" value="HATPase_c"/>
    <property type="match status" value="1"/>
</dbReference>
<proteinExistence type="predicted"/>
<evidence type="ECO:0000259" key="17">
    <source>
        <dbReference type="PROSITE" id="PS50112"/>
    </source>
</evidence>
<dbReference type="InterPro" id="IPR003660">
    <property type="entry name" value="HAMP_dom"/>
</dbReference>
<dbReference type="InterPro" id="IPR004358">
    <property type="entry name" value="Sig_transdc_His_kin-like_C"/>
</dbReference>
<reference evidence="20" key="1">
    <citation type="submission" date="2006-09" db="EMBL/GenBank/DDBJ databases">
        <title>Complete sequence of Rhodopseudomonas palustris BisA53.</title>
        <authorList>
            <consortium name="US DOE Joint Genome Institute"/>
            <person name="Copeland A."/>
            <person name="Lucas S."/>
            <person name="Lapidus A."/>
            <person name="Barry K."/>
            <person name="Detter J.C."/>
            <person name="Glavina del Rio T."/>
            <person name="Hammon N."/>
            <person name="Israni S."/>
            <person name="Dalin E."/>
            <person name="Tice H."/>
            <person name="Pitluck S."/>
            <person name="Chain P."/>
            <person name="Malfatti S."/>
            <person name="Shin M."/>
            <person name="Vergez L."/>
            <person name="Schmutz J."/>
            <person name="Larimer F."/>
            <person name="Land M."/>
            <person name="Hauser L."/>
            <person name="Pelletier D.A."/>
            <person name="Kyrpides N."/>
            <person name="Kim E."/>
            <person name="Harwood C.S."/>
            <person name="Oda Y."/>
            <person name="Richardson P."/>
        </authorList>
    </citation>
    <scope>NUCLEOTIDE SEQUENCE [LARGE SCALE GENOMIC DNA]</scope>
    <source>
        <strain evidence="20">BisA53</strain>
    </source>
</reference>
<dbReference type="Pfam" id="PF00989">
    <property type="entry name" value="PAS"/>
    <property type="match status" value="1"/>
</dbReference>
<dbReference type="SMART" id="SM00388">
    <property type="entry name" value="HisKA"/>
    <property type="match status" value="1"/>
</dbReference>
<dbReference type="SUPFAM" id="SSF52172">
    <property type="entry name" value="CheY-like"/>
    <property type="match status" value="1"/>
</dbReference>
<evidence type="ECO:0000259" key="18">
    <source>
        <dbReference type="PROSITE" id="PS50113"/>
    </source>
</evidence>
<evidence type="ECO:0000256" key="5">
    <source>
        <dbReference type="ARBA" id="ARBA00022553"/>
    </source>
</evidence>
<evidence type="ECO:0000256" key="13">
    <source>
        <dbReference type="PROSITE-ProRule" id="PRU00169"/>
    </source>
</evidence>
<dbReference type="PROSITE" id="PS50109">
    <property type="entry name" value="HIS_KIN"/>
    <property type="match status" value="1"/>
</dbReference>
<dbReference type="CDD" id="cd00130">
    <property type="entry name" value="PAS"/>
    <property type="match status" value="2"/>
</dbReference>
<evidence type="ECO:0000256" key="9">
    <source>
        <dbReference type="ARBA" id="ARBA00022777"/>
    </source>
</evidence>
<evidence type="ECO:0000256" key="3">
    <source>
        <dbReference type="ARBA" id="ARBA00012438"/>
    </source>
</evidence>
<dbReference type="PANTHER" id="PTHR43065">
    <property type="entry name" value="SENSOR HISTIDINE KINASE"/>
    <property type="match status" value="1"/>
</dbReference>
<dbReference type="Pfam" id="PF21623">
    <property type="entry name" value="HK_sensor_dom_bact"/>
    <property type="match status" value="1"/>
</dbReference>
<evidence type="ECO:0000256" key="1">
    <source>
        <dbReference type="ARBA" id="ARBA00000085"/>
    </source>
</evidence>
<dbReference type="GO" id="GO:0000155">
    <property type="term" value="F:phosphorelay sensor kinase activity"/>
    <property type="evidence" value="ECO:0007669"/>
    <property type="project" value="InterPro"/>
</dbReference>
<dbReference type="CDD" id="cd06225">
    <property type="entry name" value="HAMP"/>
    <property type="match status" value="1"/>
</dbReference>